<keyword evidence="3" id="KW-0472">Membrane</keyword>
<dbReference type="OrthoDB" id="440325at2759"/>
<sequence>PLALYVFSKSGSVQEHVLSSTTSGSVCVNDTVVQLTNPHLPFGGVGNSGMGSYHGHQSFKVFSHQKSVLYKHFILDAAQRYQPYTPFARTLFGLILYPWPRAWLRALAGVCSVAIVGLAIALARHTKYLK</sequence>
<evidence type="ECO:0000313" key="5">
    <source>
        <dbReference type="EMBL" id="OQR91383.1"/>
    </source>
</evidence>
<keyword evidence="6" id="KW-1185">Reference proteome</keyword>
<evidence type="ECO:0000256" key="2">
    <source>
        <dbReference type="ARBA" id="ARBA00023002"/>
    </source>
</evidence>
<dbReference type="InterPro" id="IPR016163">
    <property type="entry name" value="Ald_DH_C"/>
</dbReference>
<dbReference type="InterPro" id="IPR016161">
    <property type="entry name" value="Ald_DH/histidinol_DH"/>
</dbReference>
<evidence type="ECO:0000313" key="6">
    <source>
        <dbReference type="Proteomes" id="UP000243579"/>
    </source>
</evidence>
<protein>
    <submittedName>
        <fullName evidence="5">Aldehyde dehydrogenase</fullName>
    </submittedName>
</protein>
<keyword evidence="3" id="KW-1133">Transmembrane helix</keyword>
<dbReference type="AlphaFoldDB" id="A0A1V9Z0C6"/>
<evidence type="ECO:0000256" key="1">
    <source>
        <dbReference type="ARBA" id="ARBA00009986"/>
    </source>
</evidence>
<reference evidence="5 6" key="1">
    <citation type="journal article" date="2014" name="Genome Biol. Evol.">
        <title>The secreted proteins of Achlya hypogyna and Thraustotheca clavata identify the ancestral oomycete secretome and reveal gene acquisitions by horizontal gene transfer.</title>
        <authorList>
            <person name="Misner I."/>
            <person name="Blouin N."/>
            <person name="Leonard G."/>
            <person name="Richards T.A."/>
            <person name="Lane C.E."/>
        </authorList>
    </citation>
    <scope>NUCLEOTIDE SEQUENCE [LARGE SCALE GENOMIC DNA]</scope>
    <source>
        <strain evidence="5 6">ATCC 48635</strain>
    </source>
</reference>
<keyword evidence="3" id="KW-0812">Transmembrane</keyword>
<dbReference type="GO" id="GO:0004029">
    <property type="term" value="F:aldehyde dehydrogenase (NAD+) activity"/>
    <property type="evidence" value="ECO:0007669"/>
    <property type="project" value="TreeGrafter"/>
</dbReference>
<dbReference type="Pfam" id="PF00171">
    <property type="entry name" value="Aldedh"/>
    <property type="match status" value="1"/>
</dbReference>
<dbReference type="InterPro" id="IPR016162">
    <property type="entry name" value="Ald_DH_N"/>
</dbReference>
<comment type="similarity">
    <text evidence="1">Belongs to the aldehyde dehydrogenase family.</text>
</comment>
<name>A0A1V9Z0C6_ACHHY</name>
<organism evidence="5 6">
    <name type="scientific">Achlya hypogyna</name>
    <name type="common">Oomycete</name>
    <name type="synonym">Protoachlya hypogyna</name>
    <dbReference type="NCBI Taxonomy" id="1202772"/>
    <lineage>
        <taxon>Eukaryota</taxon>
        <taxon>Sar</taxon>
        <taxon>Stramenopiles</taxon>
        <taxon>Oomycota</taxon>
        <taxon>Saprolegniomycetes</taxon>
        <taxon>Saprolegniales</taxon>
        <taxon>Achlyaceae</taxon>
        <taxon>Achlya</taxon>
    </lineage>
</organism>
<keyword evidence="2" id="KW-0560">Oxidoreductase</keyword>
<dbReference type="PANTHER" id="PTHR43570">
    <property type="entry name" value="ALDEHYDE DEHYDROGENASE"/>
    <property type="match status" value="1"/>
</dbReference>
<feature type="transmembrane region" description="Helical" evidence="3">
    <location>
        <begin position="102"/>
        <end position="123"/>
    </location>
</feature>
<feature type="non-terminal residue" evidence="5">
    <location>
        <position position="1"/>
    </location>
</feature>
<dbReference type="GO" id="GO:0006081">
    <property type="term" value="P:aldehyde metabolic process"/>
    <property type="evidence" value="ECO:0007669"/>
    <property type="project" value="InterPro"/>
</dbReference>
<evidence type="ECO:0000256" key="3">
    <source>
        <dbReference type="SAM" id="Phobius"/>
    </source>
</evidence>
<dbReference type="InterPro" id="IPR015590">
    <property type="entry name" value="Aldehyde_DH_dom"/>
</dbReference>
<dbReference type="Gene3D" id="3.40.605.10">
    <property type="entry name" value="Aldehyde Dehydrogenase, Chain A, domain 1"/>
    <property type="match status" value="1"/>
</dbReference>
<comment type="caution">
    <text evidence="5">The sequence shown here is derived from an EMBL/GenBank/DDBJ whole genome shotgun (WGS) entry which is preliminary data.</text>
</comment>
<feature type="domain" description="Aldehyde dehydrogenase" evidence="4">
    <location>
        <begin position="2"/>
        <end position="68"/>
    </location>
</feature>
<dbReference type="SUPFAM" id="SSF53720">
    <property type="entry name" value="ALDH-like"/>
    <property type="match status" value="1"/>
</dbReference>
<gene>
    <name evidence="5" type="ORF">ACHHYP_04741</name>
</gene>
<dbReference type="GO" id="GO:0005737">
    <property type="term" value="C:cytoplasm"/>
    <property type="evidence" value="ECO:0007669"/>
    <property type="project" value="TreeGrafter"/>
</dbReference>
<proteinExistence type="inferred from homology"/>
<dbReference type="EMBL" id="JNBR01000537">
    <property type="protein sequence ID" value="OQR91383.1"/>
    <property type="molecule type" value="Genomic_DNA"/>
</dbReference>
<dbReference type="InterPro" id="IPR012394">
    <property type="entry name" value="Aldehyde_DH_NAD(P)"/>
</dbReference>
<dbReference type="Gene3D" id="3.40.309.10">
    <property type="entry name" value="Aldehyde Dehydrogenase, Chain A, domain 2"/>
    <property type="match status" value="1"/>
</dbReference>
<dbReference type="STRING" id="1202772.A0A1V9Z0C6"/>
<evidence type="ECO:0000259" key="4">
    <source>
        <dbReference type="Pfam" id="PF00171"/>
    </source>
</evidence>
<dbReference type="PANTHER" id="PTHR43570:SF16">
    <property type="entry name" value="ALDEHYDE DEHYDROGENASE TYPE III, ISOFORM Q"/>
    <property type="match status" value="1"/>
</dbReference>
<accession>A0A1V9Z0C6</accession>
<dbReference type="Proteomes" id="UP000243579">
    <property type="component" value="Unassembled WGS sequence"/>
</dbReference>